<dbReference type="EMBL" id="JBBHJY010000005">
    <property type="protein sequence ID" value="MEJ6010444.1"/>
    <property type="molecule type" value="Genomic_DNA"/>
</dbReference>
<dbReference type="PANTHER" id="PTHR48228:SF6">
    <property type="entry name" value="L-CARNITINE COA-TRANSFERASE"/>
    <property type="match status" value="1"/>
</dbReference>
<dbReference type="Pfam" id="PF02515">
    <property type="entry name" value="CoA_transf_3"/>
    <property type="match status" value="2"/>
</dbReference>
<evidence type="ECO:0000256" key="1">
    <source>
        <dbReference type="ARBA" id="ARBA00022679"/>
    </source>
</evidence>
<organism evidence="2 3">
    <name type="scientific">Novosphingobium aquae</name>
    <dbReference type="NCBI Taxonomy" id="3133435"/>
    <lineage>
        <taxon>Bacteria</taxon>
        <taxon>Pseudomonadati</taxon>
        <taxon>Pseudomonadota</taxon>
        <taxon>Alphaproteobacteria</taxon>
        <taxon>Sphingomonadales</taxon>
        <taxon>Sphingomonadaceae</taxon>
        <taxon>Novosphingobium</taxon>
    </lineage>
</organism>
<dbReference type="Gene3D" id="3.30.1540.10">
    <property type="entry name" value="formyl-coa transferase, domain 3"/>
    <property type="match status" value="2"/>
</dbReference>
<keyword evidence="1 2" id="KW-0808">Transferase</keyword>
<dbReference type="GO" id="GO:0016740">
    <property type="term" value="F:transferase activity"/>
    <property type="evidence" value="ECO:0007669"/>
    <property type="project" value="UniProtKB-KW"/>
</dbReference>
<evidence type="ECO:0000313" key="3">
    <source>
        <dbReference type="Proteomes" id="UP001379235"/>
    </source>
</evidence>
<proteinExistence type="predicted"/>
<reference evidence="2 3" key="1">
    <citation type="submission" date="2024-03" db="EMBL/GenBank/DDBJ databases">
        <authorList>
            <person name="Jo J.-H."/>
        </authorList>
    </citation>
    <scope>NUCLEOTIDE SEQUENCE [LARGE SCALE GENOMIC DNA]</scope>
    <source>
        <strain evidence="2 3">AS3R-12</strain>
    </source>
</reference>
<dbReference type="EC" id="2.8.3.-" evidence="2"/>
<dbReference type="SUPFAM" id="SSF89796">
    <property type="entry name" value="CoA-transferase family III (CaiB/BaiF)"/>
    <property type="match status" value="2"/>
</dbReference>
<dbReference type="InterPro" id="IPR044855">
    <property type="entry name" value="CoA-Trfase_III_dom3_sf"/>
</dbReference>
<gene>
    <name evidence="2" type="ORF">WG900_10980</name>
</gene>
<dbReference type="InterPro" id="IPR023606">
    <property type="entry name" value="CoA-Trfase_III_dom_1_sf"/>
</dbReference>
<evidence type="ECO:0000313" key="2">
    <source>
        <dbReference type="EMBL" id="MEJ6010444.1"/>
    </source>
</evidence>
<dbReference type="InterPro" id="IPR050509">
    <property type="entry name" value="CoA-transferase_III"/>
</dbReference>
<dbReference type="Gene3D" id="3.40.50.10540">
    <property type="entry name" value="Crotonobetainyl-coa:carnitine coa-transferase, domain 1"/>
    <property type="match status" value="2"/>
</dbReference>
<dbReference type="PANTHER" id="PTHR48228">
    <property type="entry name" value="SUCCINYL-COA--D-CITRAMALATE COA-TRANSFERASE"/>
    <property type="match status" value="1"/>
</dbReference>
<dbReference type="InterPro" id="IPR003673">
    <property type="entry name" value="CoA-Trfase_fam_III"/>
</dbReference>
<comment type="caution">
    <text evidence="2">The sequence shown here is derived from an EMBL/GenBank/DDBJ whole genome shotgun (WGS) entry which is preliminary data.</text>
</comment>
<name>A0ABU8S913_9SPHN</name>
<dbReference type="RefSeq" id="WP_339967094.1">
    <property type="nucleotide sequence ID" value="NZ_JBBHJY010000005.1"/>
</dbReference>
<sequence>MNSAVNSLPLKGLRVLDLVEGSLGSIGRTLAEWGATVVRIEPRSGAADRLAEPRIADISLSFTVANLGKDSVALDLNQPADKAEFELLASTADILIEDFGVRRDRFRPFDIEAMRRTNPALVVLSLSGFGATTSFTEWQATDPVLHAMSGELSRSGLPGREPLLPPGELGLQCAASQGLLAVLAARYSSLVQGRGDWLDLSLLDGAAAALDPGYGSSGSAAQGVPASKLPRGRPEARFQYPIIACADGYVRICMLAPRQWRAMFDWLGRPEEFADPAFNTLRARYKSKTLIPRIAALFAGKSSAELQAEAQKRGVPLSPVLSLDQALSASQFTSRAALVEVELVSSVTVTVPNGIIEFDGKRAGLAGPPPTAGSGQDIIARGWPARTTHSAGDSGLAGKLPLAGLRVLDLGVIVVGAETGRLLADLGADVIKIENASFPDGSRQTRGEPISVSFAVGHRNQRSLGLNLRSDEGKALFHDLAAKADVILSNFKPGTLESLGLAPKALLARNPKLIIVDSSAFGPTGPESRRMGFGPLVRAAAGLSLQWRYPDDPTSFSDALTVYPDHVCGRIGAAGVLALLLRRLETGRGGTISIAQAEVMLGHMATEIACISARERGHTVEKFSQPDAPWGVFPCAGEDEWCVITVRDNMDWQALCRVIGRNDLAKNQALFGRHGRLAEIDFINAGLKEWLADRTADDAALALQTEGVPAAPMLRVADLPQHPYYREREFLRQVSHPKIDEFFYAENLVVNAERLSLPHQNPAPMQGEHSIIIAQELFGFDNAKIEKLLADGVLEAYSEDVGHASP</sequence>
<protein>
    <submittedName>
        <fullName evidence="2">CoA transferase</fullName>
        <ecNumber evidence="2">2.8.3.-</ecNumber>
    </submittedName>
</protein>
<keyword evidence="3" id="KW-1185">Reference proteome</keyword>
<dbReference type="Proteomes" id="UP001379235">
    <property type="component" value="Unassembled WGS sequence"/>
</dbReference>
<accession>A0ABU8S913</accession>